<dbReference type="InterPro" id="IPR018638">
    <property type="entry name" value="DUF2061_membrane"/>
</dbReference>
<proteinExistence type="predicted"/>
<protein>
    <recommendedName>
        <fullName evidence="2">DUF2061 domain-containing protein</fullName>
    </recommendedName>
</protein>
<dbReference type="Pfam" id="PF09834">
    <property type="entry name" value="DUF2061"/>
    <property type="match status" value="1"/>
</dbReference>
<organism evidence="3">
    <name type="scientific">hydrothermal vent metagenome</name>
    <dbReference type="NCBI Taxonomy" id="652676"/>
    <lineage>
        <taxon>unclassified sequences</taxon>
        <taxon>metagenomes</taxon>
        <taxon>ecological metagenomes</taxon>
    </lineage>
</organism>
<evidence type="ECO:0000259" key="2">
    <source>
        <dbReference type="Pfam" id="PF09834"/>
    </source>
</evidence>
<keyword evidence="1" id="KW-1133">Transmembrane helix</keyword>
<keyword evidence="1" id="KW-0812">Transmembrane</keyword>
<keyword evidence="1" id="KW-0472">Membrane</keyword>
<feature type="transmembrane region" description="Helical" evidence="1">
    <location>
        <begin position="14"/>
        <end position="31"/>
    </location>
</feature>
<reference evidence="3" key="1">
    <citation type="submission" date="2018-06" db="EMBL/GenBank/DDBJ databases">
        <authorList>
            <person name="Zhirakovskaya E."/>
        </authorList>
    </citation>
    <scope>NUCLEOTIDE SEQUENCE</scope>
</reference>
<evidence type="ECO:0000256" key="1">
    <source>
        <dbReference type="SAM" id="Phobius"/>
    </source>
</evidence>
<name>A0A3B1CQI0_9ZZZZ</name>
<dbReference type="EMBL" id="UOGF01000087">
    <property type="protein sequence ID" value="VAX32369.1"/>
    <property type="molecule type" value="Genomic_DNA"/>
</dbReference>
<feature type="transmembrane region" description="Helical" evidence="1">
    <location>
        <begin position="37"/>
        <end position="55"/>
    </location>
</feature>
<gene>
    <name evidence="3" type="ORF">MNBD_NITROSPIRAE01-1721</name>
</gene>
<accession>A0A3B1CQI0</accession>
<evidence type="ECO:0000313" key="3">
    <source>
        <dbReference type="EMBL" id="VAX32369.1"/>
    </source>
</evidence>
<feature type="domain" description="DUF2061" evidence="2">
    <location>
        <begin position="10"/>
        <end position="61"/>
    </location>
</feature>
<dbReference type="AlphaFoldDB" id="A0A3B1CQI0"/>
<sequence>MERETRIRSLLKGLSWRIVASTTTITIAYVITGDTSIALGIGGIEAVLKIAFYYLHERAWQALPRGTIRHIETEVLSKRKKQSKI</sequence>